<dbReference type="InterPro" id="IPR035897">
    <property type="entry name" value="Toll_tir_struct_dom_sf"/>
</dbReference>
<dbReference type="InterPro" id="IPR027417">
    <property type="entry name" value="P-loop_NTPase"/>
</dbReference>
<dbReference type="PROSITE" id="PS50104">
    <property type="entry name" value="TIR"/>
    <property type="match status" value="1"/>
</dbReference>
<dbReference type="Pfam" id="PF23282">
    <property type="entry name" value="WHD_ROQ1"/>
    <property type="match status" value="1"/>
</dbReference>
<dbReference type="InterPro" id="IPR003593">
    <property type="entry name" value="AAA+_ATPase"/>
</dbReference>
<evidence type="ECO:0000256" key="3">
    <source>
        <dbReference type="ARBA" id="ARBA00023027"/>
    </source>
</evidence>
<dbReference type="Pfam" id="PF01582">
    <property type="entry name" value="TIR"/>
    <property type="match status" value="1"/>
</dbReference>
<dbReference type="GO" id="GO:0007165">
    <property type="term" value="P:signal transduction"/>
    <property type="evidence" value="ECO:0007669"/>
    <property type="project" value="InterPro"/>
</dbReference>
<keyword evidence="2" id="KW-0677">Repeat</keyword>
<name>A0AA38TCR8_9ASTR</name>
<dbReference type="SUPFAM" id="SSF52540">
    <property type="entry name" value="P-loop containing nucleoside triphosphate hydrolases"/>
    <property type="match status" value="1"/>
</dbReference>
<comment type="caution">
    <text evidence="6">The sequence shown here is derived from an EMBL/GenBank/DDBJ whole genome shotgun (WGS) entry which is preliminary data.</text>
</comment>
<dbReference type="SMART" id="SM00255">
    <property type="entry name" value="TIR"/>
    <property type="match status" value="1"/>
</dbReference>
<dbReference type="FunFam" id="3.40.50.10140:FF:000007">
    <property type="entry name" value="Disease resistance protein (TIR-NBS-LRR class)"/>
    <property type="match status" value="1"/>
</dbReference>
<dbReference type="InterPro" id="IPR042197">
    <property type="entry name" value="Apaf_helical"/>
</dbReference>
<dbReference type="EMBL" id="JARYMX010000004">
    <property type="protein sequence ID" value="KAJ9554583.1"/>
    <property type="molecule type" value="Genomic_DNA"/>
</dbReference>
<dbReference type="GO" id="GO:0043531">
    <property type="term" value="F:ADP binding"/>
    <property type="evidence" value="ECO:0007669"/>
    <property type="project" value="InterPro"/>
</dbReference>
<protein>
    <recommendedName>
        <fullName evidence="5">TIR domain-containing protein</fullName>
    </recommendedName>
</protein>
<dbReference type="PANTHER" id="PTHR11017:SF340">
    <property type="entry name" value="NB-ARC-RELATED"/>
    <property type="match status" value="1"/>
</dbReference>
<dbReference type="InterPro" id="IPR025875">
    <property type="entry name" value="Leu-rich_rpt_4"/>
</dbReference>
<dbReference type="InterPro" id="IPR032675">
    <property type="entry name" value="LRR_dom_sf"/>
</dbReference>
<dbReference type="InterPro" id="IPR044974">
    <property type="entry name" value="Disease_R_plants"/>
</dbReference>
<evidence type="ECO:0000256" key="2">
    <source>
        <dbReference type="ARBA" id="ARBA00022737"/>
    </source>
</evidence>
<dbReference type="PRINTS" id="PR00364">
    <property type="entry name" value="DISEASERSIST"/>
</dbReference>
<dbReference type="Proteomes" id="UP001172457">
    <property type="component" value="Chromosome 4"/>
</dbReference>
<evidence type="ECO:0000313" key="6">
    <source>
        <dbReference type="EMBL" id="KAJ9554583.1"/>
    </source>
</evidence>
<evidence type="ECO:0000313" key="7">
    <source>
        <dbReference type="Proteomes" id="UP001172457"/>
    </source>
</evidence>
<organism evidence="6 7">
    <name type="scientific">Centaurea solstitialis</name>
    <name type="common">yellow star-thistle</name>
    <dbReference type="NCBI Taxonomy" id="347529"/>
    <lineage>
        <taxon>Eukaryota</taxon>
        <taxon>Viridiplantae</taxon>
        <taxon>Streptophyta</taxon>
        <taxon>Embryophyta</taxon>
        <taxon>Tracheophyta</taxon>
        <taxon>Spermatophyta</taxon>
        <taxon>Magnoliopsida</taxon>
        <taxon>eudicotyledons</taxon>
        <taxon>Gunneridae</taxon>
        <taxon>Pentapetalae</taxon>
        <taxon>asterids</taxon>
        <taxon>campanulids</taxon>
        <taxon>Asterales</taxon>
        <taxon>Asteraceae</taxon>
        <taxon>Carduoideae</taxon>
        <taxon>Cardueae</taxon>
        <taxon>Centaureinae</taxon>
        <taxon>Centaurea</taxon>
    </lineage>
</organism>
<dbReference type="InterPro" id="IPR001611">
    <property type="entry name" value="Leu-rich_rpt"/>
</dbReference>
<dbReference type="InterPro" id="IPR000157">
    <property type="entry name" value="TIR_dom"/>
</dbReference>
<proteinExistence type="predicted"/>
<dbReference type="GO" id="GO:0006952">
    <property type="term" value="P:defense response"/>
    <property type="evidence" value="ECO:0007669"/>
    <property type="project" value="InterPro"/>
</dbReference>
<accession>A0AA38TCR8</accession>
<dbReference type="PROSITE" id="PS51450">
    <property type="entry name" value="LRR"/>
    <property type="match status" value="1"/>
</dbReference>
<dbReference type="SUPFAM" id="SSF52058">
    <property type="entry name" value="L domain-like"/>
    <property type="match status" value="1"/>
</dbReference>
<dbReference type="Pfam" id="PF00931">
    <property type="entry name" value="NB-ARC"/>
    <property type="match status" value="1"/>
</dbReference>
<dbReference type="PANTHER" id="PTHR11017">
    <property type="entry name" value="LEUCINE-RICH REPEAT-CONTAINING PROTEIN"/>
    <property type="match status" value="1"/>
</dbReference>
<gene>
    <name evidence="6" type="ORF">OSB04_018628</name>
</gene>
<dbReference type="InterPro" id="IPR058192">
    <property type="entry name" value="WHD_ROQ1-like"/>
</dbReference>
<dbReference type="InterPro" id="IPR002182">
    <property type="entry name" value="NB-ARC"/>
</dbReference>
<dbReference type="SUPFAM" id="SSF52200">
    <property type="entry name" value="Toll/Interleukin receptor TIR domain"/>
    <property type="match status" value="1"/>
</dbReference>
<keyword evidence="7" id="KW-1185">Reference proteome</keyword>
<dbReference type="SMART" id="SM00382">
    <property type="entry name" value="AAA"/>
    <property type="match status" value="1"/>
</dbReference>
<feature type="domain" description="TIR" evidence="5">
    <location>
        <begin position="31"/>
        <end position="192"/>
    </location>
</feature>
<evidence type="ECO:0000256" key="1">
    <source>
        <dbReference type="ARBA" id="ARBA00022614"/>
    </source>
</evidence>
<reference evidence="6" key="1">
    <citation type="submission" date="2023-03" db="EMBL/GenBank/DDBJ databases">
        <title>Chromosome-scale reference genome and RAD-based genetic map of yellow starthistle (Centaurea solstitialis) reveal putative structural variation and QTLs associated with invader traits.</title>
        <authorList>
            <person name="Reatini B."/>
            <person name="Cang F.A."/>
            <person name="Jiang Q."/>
            <person name="Mckibben M.T.W."/>
            <person name="Barker M.S."/>
            <person name="Rieseberg L.H."/>
            <person name="Dlugosch K.M."/>
        </authorList>
    </citation>
    <scope>NUCLEOTIDE SEQUENCE</scope>
    <source>
        <strain evidence="6">CAN-66</strain>
        <tissue evidence="6">Leaf</tissue>
    </source>
</reference>
<keyword evidence="3" id="KW-0520">NAD</keyword>
<sequence length="1098" mass="124354">METSSSSSSSSSSCDSTPSSSSSSSSSSQSYKHDVFLSFRGTDTRDTFVDHLYSALDEQGIYTYKDDVTLPRGETIGPSLFKAIEESRIAVIVFSENYADSSWCLQELAHIMKCKDERGLIVIPIFYHIDPSELRKKKGKYGKALAKHESENKSVDSWREALADAGNLSGDVANGPERRFIKQFVDTISNRLPAPISSVNDDLVGIEARLQHLKSKMEKVSGRVVVVGIWGLGGGGKTTLASALCDEISTNFDGSCFIKDVREESSKHGLEKLQEKVLSLVLKQEVVKVNRVDEGRRLIKSRLFHRKVLIVLDDIGHLDQVKALAGSHDWFGDGSRIIITTRDKNLLDSRIVNVVYDVCLLREDEAIKLFHKHAPRHGMPVEDYEMLSKKVVSYAGGLPLALKVLGSFLRDKDKSEWKSALARLREIPNSEVVEKLKISYDGVGPLEKELFLDIACFFRGQTKHKAMVILDACGFYPTIGVKVLIEKALITVSKQGTFEMHDKIQEMGLYIVRGENPKNPEKHSRIWAKNVLNMIAVDSMKENDIIEALNIIFYDGAECPPSLPKVLANMKELRWIWFYGYEATSFPRDFQPMNLCYLGLERCSLEQLWKGYKLLPKLKVLNLHFSKLVRTSDLTGLPCLERLIISRCSSLEEIHPSIGYHERLIFLDMGRCTSLELFPPIIRMKKLETLLLSHCSKLCKFPDIQTNMDNLVELSLTRSGIEVVPSSIGRYCTNLVSLDLRDCYNLQSIEGNFHRLKHLNVLHLNGCHQLNNIPAEGLFDVDCCLQMLNLHQTSFKTSHQVTVSIKLIGFARSLVRLNLGACNLVDAQISSVIWKEFSNLQALDLSENKFSRMDSSLSQLPRLKYLNLSGCNSLVELPDLPSSLAILLVRWCQSLEIVDLPTNLNWLWKLDVRTESSTTMVDVKKVVQSMLQGNAVEDYFLYLYFAGTKMSTKWGTFVLELPPNWYNEYSGFLIYATKGYLMYTDGITIKDEDDVLEVATSDEDEVSKEAERICYISFGALRHTTWWNSTHTKISFSMPDAYLYVELVPRRSKAERPKDATNLSEFWDEEANNGIKTFKFDFDSKSTIAIRWSHNDQR</sequence>
<dbReference type="Gene3D" id="3.40.50.10140">
    <property type="entry name" value="Toll/interleukin-1 receptor homology (TIR) domain"/>
    <property type="match status" value="1"/>
</dbReference>
<feature type="region of interest" description="Disordered" evidence="4">
    <location>
        <begin position="1"/>
        <end position="29"/>
    </location>
</feature>
<evidence type="ECO:0000256" key="4">
    <source>
        <dbReference type="SAM" id="MobiDB-lite"/>
    </source>
</evidence>
<dbReference type="Gene3D" id="1.10.8.430">
    <property type="entry name" value="Helical domain of apoptotic protease-activating factors"/>
    <property type="match status" value="1"/>
</dbReference>
<dbReference type="Pfam" id="PF12799">
    <property type="entry name" value="LRR_4"/>
    <property type="match status" value="1"/>
</dbReference>
<dbReference type="AlphaFoldDB" id="A0AA38TCR8"/>
<dbReference type="Gene3D" id="3.80.10.10">
    <property type="entry name" value="Ribonuclease Inhibitor"/>
    <property type="match status" value="2"/>
</dbReference>
<dbReference type="Gene3D" id="3.40.50.300">
    <property type="entry name" value="P-loop containing nucleotide triphosphate hydrolases"/>
    <property type="match status" value="1"/>
</dbReference>
<keyword evidence="1" id="KW-0433">Leucine-rich repeat</keyword>
<evidence type="ECO:0000259" key="5">
    <source>
        <dbReference type="PROSITE" id="PS50104"/>
    </source>
</evidence>